<protein>
    <submittedName>
        <fullName evidence="2">ULP_PROTEASE domain-containing protein</fullName>
    </submittedName>
</protein>
<dbReference type="WBParaSite" id="SSTP_0000484100.1">
    <property type="protein sequence ID" value="SSTP_0000484100.1"/>
    <property type="gene ID" value="SSTP_0000484100"/>
</dbReference>
<reference evidence="2" key="1">
    <citation type="submission" date="2015-08" db="UniProtKB">
        <authorList>
            <consortium name="WormBaseParasite"/>
        </authorList>
    </citation>
    <scope>IDENTIFICATION</scope>
</reference>
<evidence type="ECO:0000313" key="2">
    <source>
        <dbReference type="WBParaSite" id="SSTP_0000484100.1"/>
    </source>
</evidence>
<sequence length="240" mass="28250">MSVSMSYDSKTCRKRQNPLLCAMPNLKGRKCFFLTDDLVKVHKCYQDLSIQQCKTVVAFKYKIISRKTLCYSQPFFVIEEEVAEFKNILFDLMARFSDECLYLTYIENCICQREDSDCSAFHTLPELFVIYLITNHIESTADCGCSIGPSNAHCWNFRNFTDVQKAFVFYWLRIKDVRIPPELLKQEKEMQYGKKLIQAVKKKIGFMFQRQYLLDDLLTGDVHSSNHKENIWMKEEAEDI</sequence>
<dbReference type="WBParaSite" id="TCONS_00003544.p1">
    <property type="protein sequence ID" value="TCONS_00003544.p1"/>
    <property type="gene ID" value="XLOC_003280"/>
</dbReference>
<keyword evidence="1" id="KW-1185">Reference proteome</keyword>
<organism evidence="2">
    <name type="scientific">Strongyloides stercoralis</name>
    <name type="common">Threadworm</name>
    <dbReference type="NCBI Taxonomy" id="6248"/>
    <lineage>
        <taxon>Eukaryota</taxon>
        <taxon>Metazoa</taxon>
        <taxon>Ecdysozoa</taxon>
        <taxon>Nematoda</taxon>
        <taxon>Chromadorea</taxon>
        <taxon>Rhabditida</taxon>
        <taxon>Tylenchina</taxon>
        <taxon>Panagrolaimomorpha</taxon>
        <taxon>Strongyloidoidea</taxon>
        <taxon>Strongyloididae</taxon>
        <taxon>Strongyloides</taxon>
    </lineage>
</organism>
<accession>A0A0K0E5Q8</accession>
<dbReference type="AlphaFoldDB" id="A0A0K0E5Q8"/>
<evidence type="ECO:0000313" key="1">
    <source>
        <dbReference type="Proteomes" id="UP000035681"/>
    </source>
</evidence>
<dbReference type="Proteomes" id="UP000035681">
    <property type="component" value="Unplaced"/>
</dbReference>
<name>A0A0K0E5Q8_STRER</name>
<proteinExistence type="predicted"/>